<dbReference type="RefSeq" id="WP_353301903.1">
    <property type="nucleotide sequence ID" value="NZ_BAABWN010000003.1"/>
</dbReference>
<accession>A0ABQ0A6H2</accession>
<dbReference type="Gene3D" id="2.30.320.10">
    <property type="entry name" value="YwqG-like"/>
    <property type="match status" value="1"/>
</dbReference>
<comment type="caution">
    <text evidence="1">The sequence shown here is derived from an EMBL/GenBank/DDBJ whole genome shotgun (WGS) entry which is preliminary data.</text>
</comment>
<reference evidence="1 2" key="1">
    <citation type="submission" date="2024-04" db="EMBL/GenBank/DDBJ databases">
        <title>Draft genome sequence of Sessilibacter corallicola NBRC 116591.</title>
        <authorList>
            <person name="Miyakawa T."/>
            <person name="Kusuya Y."/>
            <person name="Miura T."/>
        </authorList>
    </citation>
    <scope>NUCLEOTIDE SEQUENCE [LARGE SCALE GENOMIC DNA]</scope>
    <source>
        <strain evidence="1 2">KU-00831-HH</strain>
    </source>
</reference>
<dbReference type="Pfam" id="PF09234">
    <property type="entry name" value="DUF1963"/>
    <property type="match status" value="1"/>
</dbReference>
<dbReference type="PANTHER" id="PTHR36436:SF6">
    <property type="entry name" value="SLL5081 PROTEIN"/>
    <property type="match status" value="1"/>
</dbReference>
<gene>
    <name evidence="1" type="ORF">NBRC116591_10000</name>
</gene>
<name>A0ABQ0A6H2_9GAMM</name>
<dbReference type="Proteomes" id="UP001465153">
    <property type="component" value="Unassembled WGS sequence"/>
</dbReference>
<dbReference type="InterPro" id="IPR035948">
    <property type="entry name" value="YwqG-like_sf"/>
</dbReference>
<proteinExistence type="predicted"/>
<keyword evidence="2" id="KW-1185">Reference proteome</keyword>
<organism evidence="1 2">
    <name type="scientific">Sessilibacter corallicola</name>
    <dbReference type="NCBI Taxonomy" id="2904075"/>
    <lineage>
        <taxon>Bacteria</taxon>
        <taxon>Pseudomonadati</taxon>
        <taxon>Pseudomonadota</taxon>
        <taxon>Gammaproteobacteria</taxon>
        <taxon>Cellvibrionales</taxon>
        <taxon>Cellvibrionaceae</taxon>
        <taxon>Sessilibacter</taxon>
    </lineage>
</organism>
<evidence type="ECO:0000313" key="1">
    <source>
        <dbReference type="EMBL" id="GAA6167190.1"/>
    </source>
</evidence>
<protein>
    <submittedName>
        <fullName evidence="1">YwqG family protein</fullName>
    </submittedName>
</protein>
<dbReference type="InterPro" id="IPR015315">
    <property type="entry name" value="DUF1963"/>
</dbReference>
<sequence>MEKVIIPKVLAQFSQGLTEKQKPYISINATPLEFDLDKDPLELQQSKFLGKPFVPEGMEYPKDKSGNPMVLVAQINFSELPRLDGFPTSGILQLYFSTTEWWDMPGTEKIVYITEEKLNKSQSNACPTLDIKSYEELPIWKIHKLDFKKALDTGSSEDCQFSFDFGGKDYWDFEETLTEEEKESFNEYFTSEGHKIGGYGFFTQGDPRDYSADQATDIQLLQLDTDDEIMFGDSGVGHLFISPENLANGELEKAYFYWDCC</sequence>
<evidence type="ECO:0000313" key="2">
    <source>
        <dbReference type="Proteomes" id="UP001465153"/>
    </source>
</evidence>
<dbReference type="PANTHER" id="PTHR36436">
    <property type="entry name" value="SLL5081 PROTEIN"/>
    <property type="match status" value="1"/>
</dbReference>
<dbReference type="SUPFAM" id="SSF103032">
    <property type="entry name" value="Hypothetical protein YwqG"/>
    <property type="match status" value="1"/>
</dbReference>
<dbReference type="EMBL" id="BAABWN010000003">
    <property type="protein sequence ID" value="GAA6167190.1"/>
    <property type="molecule type" value="Genomic_DNA"/>
</dbReference>